<dbReference type="GO" id="GO:0006423">
    <property type="term" value="P:cysteinyl-tRNA aminoacylation"/>
    <property type="evidence" value="ECO:0007669"/>
    <property type="project" value="TreeGrafter"/>
</dbReference>
<dbReference type="InterPro" id="IPR014729">
    <property type="entry name" value="Rossmann-like_a/b/a_fold"/>
</dbReference>
<evidence type="ECO:0000313" key="3">
    <source>
        <dbReference type="Proteomes" id="UP000428333"/>
    </source>
</evidence>
<dbReference type="GO" id="GO:0005737">
    <property type="term" value="C:cytoplasm"/>
    <property type="evidence" value="ECO:0007669"/>
    <property type="project" value="TreeGrafter"/>
</dbReference>
<dbReference type="InterPro" id="IPR009080">
    <property type="entry name" value="tRNAsynth_Ia_anticodon-bd"/>
</dbReference>
<dbReference type="EMBL" id="QEFC01003493">
    <property type="protein sequence ID" value="KAE9447662.1"/>
    <property type="molecule type" value="Genomic_DNA"/>
</dbReference>
<keyword evidence="3" id="KW-1185">Reference proteome</keyword>
<dbReference type="AlphaFoldDB" id="A0A6A4KRA6"/>
<proteinExistence type="predicted"/>
<reference evidence="2 3" key="1">
    <citation type="journal article" date="2019" name="Genome Biol. Evol.">
        <title>The Rhododendron genome and chromosomal organization provide insight into shared whole-genome duplications across the heath family (Ericaceae).</title>
        <authorList>
            <person name="Soza V.L."/>
            <person name="Lindsley D."/>
            <person name="Waalkes A."/>
            <person name="Ramage E."/>
            <person name="Patwardhan R.P."/>
            <person name="Burton J.N."/>
            <person name="Adey A."/>
            <person name="Kumar A."/>
            <person name="Qiu R."/>
            <person name="Shendure J."/>
            <person name="Hall B."/>
        </authorList>
    </citation>
    <scope>NUCLEOTIDE SEQUENCE [LARGE SCALE GENOMIC DNA]</scope>
    <source>
        <strain evidence="2">RSF 1966-606</strain>
    </source>
</reference>
<evidence type="ECO:0000259" key="1">
    <source>
        <dbReference type="Pfam" id="PF23493"/>
    </source>
</evidence>
<dbReference type="Proteomes" id="UP000428333">
    <property type="component" value="Linkage Group LG12"/>
</dbReference>
<dbReference type="Gene3D" id="3.40.50.620">
    <property type="entry name" value="HUPs"/>
    <property type="match status" value="1"/>
</dbReference>
<protein>
    <recommendedName>
        <fullName evidence="1">Cysteinyl-tRNA ligase anticodon binding domain-containing protein</fullName>
    </recommendedName>
</protein>
<dbReference type="Gene3D" id="1.20.120.1910">
    <property type="entry name" value="Cysteine-tRNA ligase, C-terminal anti-codon recognition domain"/>
    <property type="match status" value="1"/>
</dbReference>
<dbReference type="Pfam" id="PF23493">
    <property type="entry name" value="CysS_C"/>
    <property type="match status" value="1"/>
</dbReference>
<dbReference type="PANTHER" id="PTHR10890">
    <property type="entry name" value="CYSTEINYL-TRNA SYNTHETASE"/>
    <property type="match status" value="1"/>
</dbReference>
<feature type="non-terminal residue" evidence="2">
    <location>
        <position position="1"/>
    </location>
</feature>
<dbReference type="InterPro" id="IPR024909">
    <property type="entry name" value="Cys-tRNA/MSH_ligase"/>
</dbReference>
<sequence length="337" mass="37569">MAILTGVTQMHSLPVPQEKSSSSLRKTIHNDCAYVVDGVVYFSLDKYPNFGRLSGNSREDLLVTPDPKKRDPHDFALLRSPVNPIGTALGGFNLSTSQNEIATAGLHAKLASGLLGAYWQDNKVLPSFVFEALLDECALQISCELLTSQLDNASEAVFYIYQTLQDCEAAVSALRNGNPEEGAESNGKTTQISEEAKTCIYRLWNDFQTKMSDDLQTSPARIIKGQPKQHLPLIQSLIEIEKVVKEVLSILGLLSPLSYTEVVLQLKEKALDRANMKEDQVMDLIRKRAQARKERDFSSSDQIRRDLAAKGIALMDVGNLTYDYTTNYFNYDYTPTF</sequence>
<dbReference type="PANTHER" id="PTHR10890:SF26">
    <property type="entry name" value="CYSTEINE--TRNA LIGASE 1, CYTOPLASMIC-RELATED"/>
    <property type="match status" value="1"/>
</dbReference>
<dbReference type="OrthoDB" id="438179at2759"/>
<dbReference type="SUPFAM" id="SSF47323">
    <property type="entry name" value="Anticodon-binding domain of a subclass of class I aminoacyl-tRNA synthetases"/>
    <property type="match status" value="1"/>
</dbReference>
<gene>
    <name evidence="2" type="ORF">C3L33_20446</name>
</gene>
<organism evidence="2 3">
    <name type="scientific">Rhododendron williamsianum</name>
    <dbReference type="NCBI Taxonomy" id="262921"/>
    <lineage>
        <taxon>Eukaryota</taxon>
        <taxon>Viridiplantae</taxon>
        <taxon>Streptophyta</taxon>
        <taxon>Embryophyta</taxon>
        <taxon>Tracheophyta</taxon>
        <taxon>Spermatophyta</taxon>
        <taxon>Magnoliopsida</taxon>
        <taxon>eudicotyledons</taxon>
        <taxon>Gunneridae</taxon>
        <taxon>Pentapetalae</taxon>
        <taxon>asterids</taxon>
        <taxon>Ericales</taxon>
        <taxon>Ericaceae</taxon>
        <taxon>Ericoideae</taxon>
        <taxon>Rhodoreae</taxon>
        <taxon>Rhododendron</taxon>
    </lineage>
</organism>
<evidence type="ECO:0000313" key="2">
    <source>
        <dbReference type="EMBL" id="KAE9447662.1"/>
    </source>
</evidence>
<dbReference type="GO" id="GO:0004817">
    <property type="term" value="F:cysteine-tRNA ligase activity"/>
    <property type="evidence" value="ECO:0007669"/>
    <property type="project" value="TreeGrafter"/>
</dbReference>
<dbReference type="InterPro" id="IPR056411">
    <property type="entry name" value="CysS_C"/>
</dbReference>
<comment type="caution">
    <text evidence="2">The sequence shown here is derived from an EMBL/GenBank/DDBJ whole genome shotgun (WGS) entry which is preliminary data.</text>
</comment>
<dbReference type="GO" id="GO:0005524">
    <property type="term" value="F:ATP binding"/>
    <property type="evidence" value="ECO:0007669"/>
    <property type="project" value="InterPro"/>
</dbReference>
<name>A0A6A4KRA6_9ERIC</name>
<accession>A0A6A4KRA6</accession>
<feature type="domain" description="Cysteinyl-tRNA ligase anticodon binding" evidence="1">
    <location>
        <begin position="281"/>
        <end position="318"/>
    </location>
</feature>